<dbReference type="AlphaFoldDB" id="A0A2P1BPT9"/>
<organism evidence="1">
    <name type="scientific">Klebsiella pneumoniae</name>
    <dbReference type="NCBI Taxonomy" id="573"/>
    <lineage>
        <taxon>Bacteria</taxon>
        <taxon>Pseudomonadati</taxon>
        <taxon>Pseudomonadota</taxon>
        <taxon>Gammaproteobacteria</taxon>
        <taxon>Enterobacterales</taxon>
        <taxon>Enterobacteriaceae</taxon>
        <taxon>Klebsiella/Raoultella group</taxon>
        <taxon>Klebsiella</taxon>
        <taxon>Klebsiella pneumoniae complex</taxon>
    </lineage>
</organism>
<reference evidence="1" key="1">
    <citation type="submission" date="2017-12" db="EMBL/GenBank/DDBJ databases">
        <title>Insights into the successfully spreading KPC-encoding IncII plasmids.</title>
        <authorList>
            <person name="Brandt C."/>
            <person name="Pletz M.W."/>
            <person name="Makarewicz O."/>
        </authorList>
    </citation>
    <scope>NUCLEOTIDE SEQUENCE</scope>
    <source>
        <strain evidence="1">St015788/2</strain>
        <plasmid evidence="1">pUJ-84KPC</plasmid>
    </source>
</reference>
<dbReference type="EMBL" id="MG700550">
    <property type="protein sequence ID" value="AVI43755.1"/>
    <property type="molecule type" value="Genomic_DNA"/>
</dbReference>
<accession>A0A2P1BPT9</accession>
<protein>
    <submittedName>
        <fullName evidence="1">Uncharacterized protein</fullName>
    </submittedName>
</protein>
<name>A0A2P1BPT9_KLEPN</name>
<sequence length="62" mass="6779">MGNEDARFVALQNSRNGESLLAGNMGRASEWPATIPIPGWWCVWPVMTAHGTRGHDRRAGMG</sequence>
<geneLocation type="plasmid" evidence="1">
    <name>pUJ-84KPC</name>
</geneLocation>
<proteinExistence type="predicted"/>
<keyword evidence="1" id="KW-0614">Plasmid</keyword>
<evidence type="ECO:0000313" key="1">
    <source>
        <dbReference type="EMBL" id="AVI43755.1"/>
    </source>
</evidence>